<name>Q2SKU3_HAHCH</name>
<protein>
    <submittedName>
        <fullName evidence="1">Uncharacterized protein</fullName>
    </submittedName>
</protein>
<dbReference type="Proteomes" id="UP000000238">
    <property type="component" value="Chromosome"/>
</dbReference>
<keyword evidence="2" id="KW-1185">Reference proteome</keyword>
<dbReference type="HOGENOM" id="CLU_3328550_0_0_6"/>
<evidence type="ECO:0000313" key="1">
    <source>
        <dbReference type="EMBL" id="ABC28731.1"/>
    </source>
</evidence>
<dbReference type="EMBL" id="CP000155">
    <property type="protein sequence ID" value="ABC28731.1"/>
    <property type="molecule type" value="Genomic_DNA"/>
</dbReference>
<proteinExistence type="predicted"/>
<evidence type="ECO:0000313" key="2">
    <source>
        <dbReference type="Proteomes" id="UP000000238"/>
    </source>
</evidence>
<dbReference type="KEGG" id="hch:HCH_01896"/>
<organism evidence="1 2">
    <name type="scientific">Hahella chejuensis (strain KCTC 2396)</name>
    <dbReference type="NCBI Taxonomy" id="349521"/>
    <lineage>
        <taxon>Bacteria</taxon>
        <taxon>Pseudomonadati</taxon>
        <taxon>Pseudomonadota</taxon>
        <taxon>Gammaproteobacteria</taxon>
        <taxon>Oceanospirillales</taxon>
        <taxon>Hahellaceae</taxon>
        <taxon>Hahella</taxon>
    </lineage>
</organism>
<accession>Q2SKU3</accession>
<gene>
    <name evidence="1" type="ordered locus">HCH_01896</name>
</gene>
<sequence length="38" mass="4095">MRNAAGFRKTMVLADIIWLCGGAFKAASTVSRAELPQI</sequence>
<dbReference type="STRING" id="349521.HCH_01896"/>
<reference evidence="1 2" key="1">
    <citation type="journal article" date="2005" name="Nucleic Acids Res.">
        <title>Genomic blueprint of Hahella chejuensis, a marine microbe producing an algicidal agent.</title>
        <authorList>
            <person name="Jeong H."/>
            <person name="Yim J.H."/>
            <person name="Lee C."/>
            <person name="Choi S.-H."/>
            <person name="Park Y.K."/>
            <person name="Yoon S.H."/>
            <person name="Hur C.-G."/>
            <person name="Kang H.-Y."/>
            <person name="Kim D."/>
            <person name="Lee H.H."/>
            <person name="Park K.H."/>
            <person name="Park S.-H."/>
            <person name="Park H.-S."/>
            <person name="Lee H.K."/>
            <person name="Oh T.K."/>
            <person name="Kim J.F."/>
        </authorList>
    </citation>
    <scope>NUCLEOTIDE SEQUENCE [LARGE SCALE GENOMIC DNA]</scope>
    <source>
        <strain evidence="1 2">KCTC 2396</strain>
    </source>
</reference>
<dbReference type="AlphaFoldDB" id="Q2SKU3"/>